<sequence length="741" mass="86976">YEIRTSCKQISKYSPKKGIELYIDFVKKELNADESKINSSQGSLTESYDEVVPVAYQQDPYYVLSSLTDFFEDILDKRYLGEKCLWDSPGELLFSNHADRFGLDAFYHWYKNKVLESCINLTNEAKGLIAKLESSKWNSQRQLSILAKIKNFLFYKEYLTSYLEEIFKKDLKEVDFSLHEIYLRILEKLFGILDEGQRQIFIDKILNLPFKDARDVKMWIWQGLHHIPVKFQNDTAKEVLNSITQRYDFEKQYKHRVRRRSMGGFQSIKSPVPLEILKGYTPEDLLKLLIDKNKLKDYWDFDKDIAWCGVEELARTVAQVFIENLDKYKRIIQQLSKNIDNDEYLVWLFYELPKGESHKRPEEWIIELINEVYKREKLEMSIARYIENIADNISSGDLQGLKKIIVYLSKSKDPEKDTFFEARSKGYGNDALGDGINRTRGVVPLIVVRLLERFKEEWLAEILLNLSNDPTISVRAALVRYLPYAIKSLGWEKCFEMFSNAFQKGPEEYAKIIPHFLQYVPKDKFDQIQSILEELKLNKKGHLGESLAGIMTIYYLRGLYSKEILLEILKDKDLNDKGRSESFNILANRVKSEAMVEKSLSIINDLLDQKDDFEWRISILFRDARIDDLEKFKPIIDKVLEKPQMMGDALYYMLEYLEKCLLNAPYEVFCLLEKILANLRDEYFDIQNFIPASRSKAPINIVNTILECYPEHENRGMAALDKLIEIGWEGVKDYLHGFDRG</sequence>
<accession>A0A3B1DIA6</accession>
<reference evidence="1" key="1">
    <citation type="submission" date="2018-06" db="EMBL/GenBank/DDBJ databases">
        <authorList>
            <person name="Zhirakovskaya E."/>
        </authorList>
    </citation>
    <scope>NUCLEOTIDE SEQUENCE</scope>
</reference>
<dbReference type="SUPFAM" id="SSF48371">
    <property type="entry name" value="ARM repeat"/>
    <property type="match status" value="1"/>
</dbReference>
<feature type="non-terminal residue" evidence="1">
    <location>
        <position position="1"/>
    </location>
</feature>
<name>A0A3B1DIA6_9ZZZZ</name>
<dbReference type="InterPro" id="IPR016024">
    <property type="entry name" value="ARM-type_fold"/>
</dbReference>
<dbReference type="AlphaFoldDB" id="A0A3B1DIA6"/>
<proteinExistence type="predicted"/>
<dbReference type="EMBL" id="UOGJ01000099">
    <property type="protein sequence ID" value="VAX36503.1"/>
    <property type="molecule type" value="Genomic_DNA"/>
</dbReference>
<gene>
    <name evidence="1" type="ORF">MNBD_UNCLBAC01-61</name>
</gene>
<organism evidence="1">
    <name type="scientific">hydrothermal vent metagenome</name>
    <dbReference type="NCBI Taxonomy" id="652676"/>
    <lineage>
        <taxon>unclassified sequences</taxon>
        <taxon>metagenomes</taxon>
        <taxon>ecological metagenomes</taxon>
    </lineage>
</organism>
<protein>
    <submittedName>
        <fullName evidence="1">Uncharacterized protein</fullName>
    </submittedName>
</protein>
<evidence type="ECO:0000313" key="1">
    <source>
        <dbReference type="EMBL" id="VAX36503.1"/>
    </source>
</evidence>